<protein>
    <submittedName>
        <fullName evidence="8">1-phosphofructokinase</fullName>
    </submittedName>
</protein>
<accession>A0A561W9R2</accession>
<dbReference type="InterPro" id="IPR011611">
    <property type="entry name" value="PfkB_dom"/>
</dbReference>
<evidence type="ECO:0000256" key="4">
    <source>
        <dbReference type="ARBA" id="ARBA00022777"/>
    </source>
</evidence>
<proteinExistence type="inferred from homology"/>
<feature type="domain" description="Carbohydrate kinase PfkB" evidence="7">
    <location>
        <begin position="28"/>
        <end position="288"/>
    </location>
</feature>
<dbReference type="AlphaFoldDB" id="A0A561W9R2"/>
<dbReference type="SUPFAM" id="SSF53613">
    <property type="entry name" value="Ribokinase-like"/>
    <property type="match status" value="1"/>
</dbReference>
<dbReference type="InterPro" id="IPR029056">
    <property type="entry name" value="Ribokinase-like"/>
</dbReference>
<name>A0A561W9R2_ACTTI</name>
<dbReference type="GO" id="GO:0005524">
    <property type="term" value="F:ATP binding"/>
    <property type="evidence" value="ECO:0007669"/>
    <property type="project" value="UniProtKB-KW"/>
</dbReference>
<dbReference type="Pfam" id="PF00294">
    <property type="entry name" value="PfkB"/>
    <property type="match status" value="1"/>
</dbReference>
<dbReference type="PIRSF" id="PIRSF000535">
    <property type="entry name" value="1PFK/6PFK/LacC"/>
    <property type="match status" value="1"/>
</dbReference>
<keyword evidence="5" id="KW-0067">ATP-binding</keyword>
<evidence type="ECO:0000256" key="2">
    <source>
        <dbReference type="ARBA" id="ARBA00022679"/>
    </source>
</evidence>
<dbReference type="GO" id="GO:0008443">
    <property type="term" value="F:phosphofructokinase activity"/>
    <property type="evidence" value="ECO:0007669"/>
    <property type="project" value="TreeGrafter"/>
</dbReference>
<organism evidence="8 9">
    <name type="scientific">Actinoplanes teichomyceticus</name>
    <dbReference type="NCBI Taxonomy" id="1867"/>
    <lineage>
        <taxon>Bacteria</taxon>
        <taxon>Bacillati</taxon>
        <taxon>Actinomycetota</taxon>
        <taxon>Actinomycetes</taxon>
        <taxon>Micromonosporales</taxon>
        <taxon>Micromonosporaceae</taxon>
        <taxon>Actinoplanes</taxon>
    </lineage>
</organism>
<dbReference type="Gene3D" id="3.40.1190.20">
    <property type="match status" value="1"/>
</dbReference>
<reference evidence="8 9" key="1">
    <citation type="submission" date="2019-06" db="EMBL/GenBank/DDBJ databases">
        <title>Sequencing the genomes of 1000 actinobacteria strains.</title>
        <authorList>
            <person name="Klenk H.-P."/>
        </authorList>
    </citation>
    <scope>NUCLEOTIDE SEQUENCE [LARGE SCALE GENOMIC DNA]</scope>
    <source>
        <strain evidence="8 9">DSM 43866</strain>
    </source>
</reference>
<evidence type="ECO:0000313" key="8">
    <source>
        <dbReference type="EMBL" id="TWG20594.1"/>
    </source>
</evidence>
<keyword evidence="9" id="KW-1185">Reference proteome</keyword>
<evidence type="ECO:0000256" key="5">
    <source>
        <dbReference type="ARBA" id="ARBA00022840"/>
    </source>
</evidence>
<evidence type="ECO:0000256" key="1">
    <source>
        <dbReference type="ARBA" id="ARBA00010688"/>
    </source>
</evidence>
<dbReference type="Proteomes" id="UP000320239">
    <property type="component" value="Unassembled WGS sequence"/>
</dbReference>
<dbReference type="PANTHER" id="PTHR46566:SF2">
    <property type="entry name" value="ATP-DEPENDENT 6-PHOSPHOFRUCTOKINASE ISOZYME 2"/>
    <property type="match status" value="1"/>
</dbReference>
<evidence type="ECO:0000313" key="9">
    <source>
        <dbReference type="Proteomes" id="UP000320239"/>
    </source>
</evidence>
<comment type="similarity">
    <text evidence="1">Belongs to the carbohydrate kinase PfkB family.</text>
</comment>
<dbReference type="RefSeq" id="WP_239082625.1">
    <property type="nucleotide sequence ID" value="NZ_BOMX01000139.1"/>
</dbReference>
<dbReference type="PANTHER" id="PTHR46566">
    <property type="entry name" value="1-PHOSPHOFRUCTOKINASE-RELATED"/>
    <property type="match status" value="1"/>
</dbReference>
<gene>
    <name evidence="8" type="ORF">FHX34_103122</name>
</gene>
<sequence length="308" mass="31900">MADEDIGRIMVFAPVPQLTVTIEQATGAEELHVHAGSQGIWQARMCHALGAPITLCGAVGGEIGDVIAGVLDFPVRLVRRAQSSGWYVHDRRAGARTTVAEHAGEPLGRHDADELYTAALAEGLRSRVSVLSGPAAPGVVDPSLYRRLACDLGNHGVQVVADLSGQLLEAILDAGVAFLKISHEELIDAGRAADDSLPALVDAARKLRADGAAQVLISRAEKAALALVGDETLLVELPPLEVVDHRGAGDSMTAGVATVLAGGGDLREAIRTGAAAGALNVTRHGLGTGHRDAVLELARRARLTPVDA</sequence>
<dbReference type="EMBL" id="VIWY01000003">
    <property type="protein sequence ID" value="TWG20594.1"/>
    <property type="molecule type" value="Genomic_DNA"/>
</dbReference>
<comment type="caution">
    <text evidence="8">The sequence shown here is derived from an EMBL/GenBank/DDBJ whole genome shotgun (WGS) entry which is preliminary data.</text>
</comment>
<keyword evidence="2 6" id="KW-0808">Transferase</keyword>
<evidence type="ECO:0000256" key="3">
    <source>
        <dbReference type="ARBA" id="ARBA00022741"/>
    </source>
</evidence>
<dbReference type="InterPro" id="IPR017583">
    <property type="entry name" value="Tagatose/fructose_Pkinase"/>
</dbReference>
<evidence type="ECO:0000259" key="7">
    <source>
        <dbReference type="Pfam" id="PF00294"/>
    </source>
</evidence>
<dbReference type="GO" id="GO:0005829">
    <property type="term" value="C:cytosol"/>
    <property type="evidence" value="ECO:0007669"/>
    <property type="project" value="TreeGrafter"/>
</dbReference>
<keyword evidence="3" id="KW-0547">Nucleotide-binding</keyword>
<keyword evidence="4 8" id="KW-0418">Kinase</keyword>
<evidence type="ECO:0000256" key="6">
    <source>
        <dbReference type="PIRNR" id="PIRNR000535"/>
    </source>
</evidence>